<dbReference type="InterPro" id="IPR000953">
    <property type="entry name" value="Chromo/chromo_shadow_dom"/>
</dbReference>
<feature type="compositionally biased region" description="Low complexity" evidence="2">
    <location>
        <begin position="254"/>
        <end position="265"/>
    </location>
</feature>
<comment type="subunit">
    <text evidence="1">Component of the NuA4 histone acetyltransferase complex.</text>
</comment>
<feature type="compositionally biased region" description="Polar residues" evidence="2">
    <location>
        <begin position="266"/>
        <end position="285"/>
    </location>
</feature>
<keyword evidence="5" id="KW-1185">Reference proteome</keyword>
<feature type="compositionally biased region" description="Basic and acidic residues" evidence="2">
    <location>
        <begin position="623"/>
        <end position="635"/>
    </location>
</feature>
<dbReference type="Proteomes" id="UP000237438">
    <property type="component" value="Unassembled WGS sequence"/>
</dbReference>
<reference evidence="4 5" key="1">
    <citation type="submission" date="2017-10" db="EMBL/GenBank/DDBJ databases">
        <title>Development of genomic resources for the powdery mildew, Erysiphe pulchra.</title>
        <authorList>
            <person name="Wadl P.A."/>
            <person name="Mack B.M."/>
            <person name="Moore G."/>
            <person name="Beltz S.B."/>
        </authorList>
    </citation>
    <scope>NUCLEOTIDE SEQUENCE [LARGE SCALE GENOMIC DNA]</scope>
    <source>
        <strain evidence="4">Cflorida</strain>
    </source>
</reference>
<feature type="compositionally biased region" description="Polar residues" evidence="2">
    <location>
        <begin position="1363"/>
        <end position="1373"/>
    </location>
</feature>
<feature type="compositionally biased region" description="Low complexity" evidence="2">
    <location>
        <begin position="742"/>
        <end position="752"/>
    </location>
</feature>
<dbReference type="EMBL" id="PEDP01000131">
    <property type="protein sequence ID" value="POS87419.1"/>
    <property type="molecule type" value="Genomic_DNA"/>
</dbReference>
<evidence type="ECO:0000313" key="4">
    <source>
        <dbReference type="EMBL" id="POS87419.1"/>
    </source>
</evidence>
<dbReference type="SUPFAM" id="SSF54160">
    <property type="entry name" value="Chromo domain-like"/>
    <property type="match status" value="1"/>
</dbReference>
<dbReference type="Gene3D" id="2.40.50.40">
    <property type="match status" value="1"/>
</dbReference>
<evidence type="ECO:0000259" key="3">
    <source>
        <dbReference type="PROSITE" id="PS50013"/>
    </source>
</evidence>
<dbReference type="OrthoDB" id="436852at2759"/>
<evidence type="ECO:0000256" key="2">
    <source>
        <dbReference type="SAM" id="MobiDB-lite"/>
    </source>
</evidence>
<dbReference type="GO" id="GO:0006338">
    <property type="term" value="P:chromatin remodeling"/>
    <property type="evidence" value="ECO:0007669"/>
    <property type="project" value="UniProtKB-ARBA"/>
</dbReference>
<dbReference type="Pfam" id="PF00385">
    <property type="entry name" value="Chromo"/>
    <property type="match status" value="1"/>
</dbReference>
<evidence type="ECO:0000313" key="5">
    <source>
        <dbReference type="Proteomes" id="UP000237438"/>
    </source>
</evidence>
<name>A0A2S4PZF6_9PEZI</name>
<organism evidence="4 5">
    <name type="scientific">Erysiphe pulchra</name>
    <dbReference type="NCBI Taxonomy" id="225359"/>
    <lineage>
        <taxon>Eukaryota</taxon>
        <taxon>Fungi</taxon>
        <taxon>Dikarya</taxon>
        <taxon>Ascomycota</taxon>
        <taxon>Pezizomycotina</taxon>
        <taxon>Leotiomycetes</taxon>
        <taxon>Erysiphales</taxon>
        <taxon>Erysiphaceae</taxon>
        <taxon>Erysiphe</taxon>
    </lineage>
</organism>
<feature type="compositionally biased region" description="Polar residues" evidence="2">
    <location>
        <begin position="706"/>
        <end position="738"/>
    </location>
</feature>
<feature type="region of interest" description="Disordered" evidence="2">
    <location>
        <begin position="698"/>
        <end position="764"/>
    </location>
</feature>
<evidence type="ECO:0000256" key="1">
    <source>
        <dbReference type="ARBA" id="ARBA00011353"/>
    </source>
</evidence>
<feature type="compositionally biased region" description="Polar residues" evidence="2">
    <location>
        <begin position="356"/>
        <end position="372"/>
    </location>
</feature>
<feature type="region of interest" description="Disordered" evidence="2">
    <location>
        <begin position="244"/>
        <end position="285"/>
    </location>
</feature>
<feature type="region of interest" description="Disordered" evidence="2">
    <location>
        <begin position="1363"/>
        <end position="1385"/>
    </location>
</feature>
<feature type="compositionally biased region" description="Polar residues" evidence="2">
    <location>
        <begin position="599"/>
        <end position="621"/>
    </location>
</feature>
<dbReference type="InterPro" id="IPR023780">
    <property type="entry name" value="Chromo_domain"/>
</dbReference>
<feature type="compositionally biased region" description="Basic residues" evidence="2">
    <location>
        <begin position="374"/>
        <end position="388"/>
    </location>
</feature>
<feature type="compositionally biased region" description="Polar residues" evidence="2">
    <location>
        <begin position="244"/>
        <end position="253"/>
    </location>
</feature>
<feature type="region of interest" description="Disordered" evidence="2">
    <location>
        <begin position="356"/>
        <end position="428"/>
    </location>
</feature>
<sequence>MVIISPKHADPVSDNDSISLTSTIASAHSENEFFEVKRILAENPNSNTATFLIQWEGYPVSRATWEPRKQIRHLRSVINEWRQTQKLEQSGIQESFDTIAWAAAREESEDERQSRKIRRAIKRKRLQRAANPDSDWNLDLKSHEITDENRNVLSNVQNTSKSIVKKEPEDKNFVNLLPKSNRNRRKIISDDEDEETTDFLKQKAPNTNLRESERPFVSFFQAQPLISTAPVVENHINSPQIAESNQAQKEYTQSSSPPSSPPSSSDESLSQILRRSRALQSSNSAFKTTLNPIKISKTSISKQQSNSDLSKDISPQLLIEQPKLSVAISKLPQDSSCVSSKSLSYPEGALTCNNKNTSLSKDSLEFPQNSVTAKGKKPRKRPRQRRRKDYSNNANHLKTKSEISKPKHRIKQRKKNKRKKVSASALDPNAINQLSDSLKLPISKNLSPKNIHGEGATLAQMEKKRENNEISELSMGLENEINIDYNQLESPYQERISSVQGDINIPNYSQGVKPSNFQPIIVDQVESYPTNNGEIFSEKSRVKDLKSIPQALHQNVFVISSSNCNSLDGDHRPHIGENQVNKNPNFIEVSQNANRISQKVGSNQKNDKPQSYLNIPTNLSGNEKPDNSHGSRRSEIMTTSQLPNIDINMHQKPIESTSECNFLVPSPSFTSNSQRGAGNCWEGSLPQKTHVLSATEKLNMEERNPTIDSSPMVSSETSKNIRTQSSHNSHPLQKTSFHPNLKSPSKSSFQSEFSRKEDLKNYGNKNPHGLAKEVVVGVESLTFIPLNFGNLEMTTEKALKDTIDSVDKIHFKHLCIAQDFQSQHCLIKSPVIWQENFTAIDPNDRDTIKKIEMIFNELVIRCAGLLAVINKFVILMFPVRREEWRFIDQSPEISLEFRLRYSIFSNNFFEKQSSPPKVSREILSQTPALSYEAKKLLIVSLLGQIIQRYKNFSKCNYYLLFPPSTSQMANFVKSCLFSYNPNNKIYGSMTEGSWDTFNQNQTLVKSNNAMEKGILRVVLIHESAVTELFRIPKLSTILNNTETAFWQFSDGSSSHSLYPSCYPPPNFKLGNIITTELFPYGCVIFLTPSFLVAEPKSAYEFIRWFVAEKIQKQVTPCKFMGAHNLPSYMLDVAKSKANEAASYEKRHAKNPKRKEVLKERFLDYNTCNIRWGLYNELSKLSQCYFNNSGYQEKSECFLLQASSVINPDNEHELIRWFAAWALLNSDIFRRFLVIGTGLSSTPQAKYLKEYPVKNREPLSSSKTSISLTSVQMSTEVGGLKKGTAEGKSINKPDNQTSNVLAKEKSLEPKIAYSIKSSETGINKVSQDLSNTTSSIPGDPINTNVTYNRLVPDLGIRRVDTTSLDPTQISSSKPNDSKGKTHNCKGVDPYERNLACKNSATSKVEDSNISTQQPAIELKELKFEATTEWYQRLKGRGSGWEHITITELSEARKLLEFIT</sequence>
<proteinExistence type="predicted"/>
<comment type="caution">
    <text evidence="4">The sequence shown here is derived from an EMBL/GenBank/DDBJ whole genome shotgun (WGS) entry which is preliminary data.</text>
</comment>
<dbReference type="PROSITE" id="PS50013">
    <property type="entry name" value="CHROMO_2"/>
    <property type="match status" value="1"/>
</dbReference>
<feature type="domain" description="Chromo" evidence="3">
    <location>
        <begin position="34"/>
        <end position="93"/>
    </location>
</feature>
<feature type="region of interest" description="Disordered" evidence="2">
    <location>
        <begin position="599"/>
        <end position="645"/>
    </location>
</feature>
<protein>
    <recommendedName>
        <fullName evidence="3">Chromo domain-containing protein</fullName>
    </recommendedName>
</protein>
<dbReference type="STRING" id="225359.A0A2S4PZF6"/>
<dbReference type="CDD" id="cd18966">
    <property type="entry name" value="chromodomain"/>
    <property type="match status" value="1"/>
</dbReference>
<dbReference type="SMART" id="SM00298">
    <property type="entry name" value="CHROMO"/>
    <property type="match status" value="1"/>
</dbReference>
<accession>A0A2S4PZF6</accession>
<feature type="compositionally biased region" description="Basic residues" evidence="2">
    <location>
        <begin position="406"/>
        <end position="421"/>
    </location>
</feature>
<gene>
    <name evidence="4" type="ORF">EPUL_001179</name>
</gene>
<dbReference type="InterPro" id="IPR016197">
    <property type="entry name" value="Chromo-like_dom_sf"/>
</dbReference>